<feature type="chain" id="PRO_5044840520" evidence="2">
    <location>
        <begin position="24"/>
        <end position="146"/>
    </location>
</feature>
<keyword evidence="4" id="KW-1185">Reference proteome</keyword>
<evidence type="ECO:0000256" key="1">
    <source>
        <dbReference type="SAM" id="Phobius"/>
    </source>
</evidence>
<keyword evidence="1" id="KW-1133">Transmembrane helix</keyword>
<reference evidence="3 4" key="1">
    <citation type="submission" date="2024-06" db="EMBL/GenBank/DDBJ databases">
        <authorList>
            <person name="Pan Q."/>
            <person name="Wen M."/>
            <person name="Jouanno E."/>
            <person name="Zahm M."/>
            <person name="Klopp C."/>
            <person name="Cabau C."/>
            <person name="Louis A."/>
            <person name="Berthelot C."/>
            <person name="Parey E."/>
            <person name="Roest Crollius H."/>
            <person name="Montfort J."/>
            <person name="Robinson-Rechavi M."/>
            <person name="Bouchez O."/>
            <person name="Lampietro C."/>
            <person name="Lopez Roques C."/>
            <person name="Donnadieu C."/>
            <person name="Postlethwait J."/>
            <person name="Bobe J."/>
            <person name="Verreycken H."/>
            <person name="Guiguen Y."/>
        </authorList>
    </citation>
    <scope>NUCLEOTIDE SEQUENCE [LARGE SCALE GENOMIC DNA]</scope>
    <source>
        <strain evidence="3">Up_M1</strain>
        <tissue evidence="3">Testis</tissue>
    </source>
</reference>
<comment type="caution">
    <text evidence="3">The sequence shown here is derived from an EMBL/GenBank/DDBJ whole genome shotgun (WGS) entry which is preliminary data.</text>
</comment>
<dbReference type="EMBL" id="JAGEUA010000009">
    <property type="protein sequence ID" value="KAL0966740.1"/>
    <property type="molecule type" value="Genomic_DNA"/>
</dbReference>
<keyword evidence="2" id="KW-0732">Signal</keyword>
<dbReference type="AlphaFoldDB" id="A0ABD0WAU1"/>
<gene>
    <name evidence="3" type="ORF">UPYG_G00299530</name>
</gene>
<feature type="transmembrane region" description="Helical" evidence="1">
    <location>
        <begin position="53"/>
        <end position="73"/>
    </location>
</feature>
<keyword evidence="1" id="KW-0472">Membrane</keyword>
<organism evidence="3 4">
    <name type="scientific">Umbra pygmaea</name>
    <name type="common">Eastern mudminnow</name>
    <dbReference type="NCBI Taxonomy" id="75934"/>
    <lineage>
        <taxon>Eukaryota</taxon>
        <taxon>Metazoa</taxon>
        <taxon>Chordata</taxon>
        <taxon>Craniata</taxon>
        <taxon>Vertebrata</taxon>
        <taxon>Euteleostomi</taxon>
        <taxon>Actinopterygii</taxon>
        <taxon>Neopterygii</taxon>
        <taxon>Teleostei</taxon>
        <taxon>Protacanthopterygii</taxon>
        <taxon>Esociformes</taxon>
        <taxon>Umbridae</taxon>
        <taxon>Umbra</taxon>
    </lineage>
</organism>
<dbReference type="Proteomes" id="UP001557470">
    <property type="component" value="Unassembled WGS sequence"/>
</dbReference>
<evidence type="ECO:0000256" key="2">
    <source>
        <dbReference type="SAM" id="SignalP"/>
    </source>
</evidence>
<evidence type="ECO:0000313" key="3">
    <source>
        <dbReference type="EMBL" id="KAL0966740.1"/>
    </source>
</evidence>
<accession>A0ABD0WAU1</accession>
<evidence type="ECO:0000313" key="4">
    <source>
        <dbReference type="Proteomes" id="UP001557470"/>
    </source>
</evidence>
<keyword evidence="1" id="KW-0812">Transmembrane</keyword>
<sequence length="146" mass="15830">MFSPLVLTLVSLFFASLLTETTSTNPTVSSSISPISSISISSTLTPSTTNKPAIIICLIILVLLLTVSLVIFYRRKRNKEQETSISHIEINKLGSPGDGCSEEINEHSQQLKSFAAVTIIDARGSHGDGCYEEINNAHNSQSHLLQ</sequence>
<feature type="signal peptide" evidence="2">
    <location>
        <begin position="1"/>
        <end position="23"/>
    </location>
</feature>
<protein>
    <submittedName>
        <fullName evidence="3">Uncharacterized protein</fullName>
    </submittedName>
</protein>
<proteinExistence type="predicted"/>
<name>A0ABD0WAU1_UMBPY</name>